<gene>
    <name evidence="1" type="ORF">MARLIPOL_14605</name>
</gene>
<evidence type="ECO:0000313" key="2">
    <source>
        <dbReference type="Proteomes" id="UP000016540"/>
    </source>
</evidence>
<sequence>MVVAMLYGAAAYGILFFGKYEMQSVVDQAASAALRVDRTRYTADDLSGQVATIANTALAQGWASKSQRLRAGVEITGNECQVDGSGDFLSCTLSRDNKTEPMVPQLTFGFLGKFPPMPDTMSAEATMAF</sequence>
<dbReference type="Proteomes" id="UP000016540">
    <property type="component" value="Unassembled WGS sequence"/>
</dbReference>
<dbReference type="STRING" id="1318628.MARLIPOL_14605"/>
<evidence type="ECO:0000313" key="1">
    <source>
        <dbReference type="EMBL" id="EON91260.1"/>
    </source>
</evidence>
<comment type="caution">
    <text evidence="1">The sequence shown here is derived from an EMBL/GenBank/DDBJ whole genome shotgun (WGS) entry which is preliminary data.</text>
</comment>
<accession>R8AY40</accession>
<protein>
    <submittedName>
        <fullName evidence="1">Uncharacterized protein</fullName>
    </submittedName>
</protein>
<dbReference type="HOGENOM" id="CLU_140159_0_0_6"/>
<reference evidence="1 2" key="1">
    <citation type="journal article" date="2013" name="Genome Announc.">
        <title>Draft Genome Sequence of the Moderately Halophilic Bacterium Marinobacter lipolyticus Strain SM19.</title>
        <authorList>
            <person name="Papke R.T."/>
            <person name="de la Haba R.R."/>
            <person name="Infante-Dominguez C."/>
            <person name="Perez D."/>
            <person name="Sanchez-Porro C."/>
            <person name="Lapierre P."/>
            <person name="Ventosa A."/>
        </authorList>
    </citation>
    <scope>NUCLEOTIDE SEQUENCE [LARGE SCALE GENOMIC DNA]</scope>
    <source>
        <strain evidence="1 2">SM19</strain>
    </source>
</reference>
<name>R8AY40_9GAMM</name>
<keyword evidence="2" id="KW-1185">Reference proteome</keyword>
<proteinExistence type="predicted"/>
<organism evidence="1 2">
    <name type="scientific">Marinobacter lipolyticus SM19</name>
    <dbReference type="NCBI Taxonomy" id="1318628"/>
    <lineage>
        <taxon>Bacteria</taxon>
        <taxon>Pseudomonadati</taxon>
        <taxon>Pseudomonadota</taxon>
        <taxon>Gammaproteobacteria</taxon>
        <taxon>Pseudomonadales</taxon>
        <taxon>Marinobacteraceae</taxon>
        <taxon>Marinobacter</taxon>
    </lineage>
</organism>
<dbReference type="AlphaFoldDB" id="R8AY40"/>
<dbReference type="PATRIC" id="fig|1318628.3.peg.2919"/>
<dbReference type="EMBL" id="ASAD01000017">
    <property type="protein sequence ID" value="EON91260.1"/>
    <property type="molecule type" value="Genomic_DNA"/>
</dbReference>